<feature type="compositionally biased region" description="Basic and acidic residues" evidence="10">
    <location>
        <begin position="9"/>
        <end position="21"/>
    </location>
</feature>
<evidence type="ECO:0000256" key="7">
    <source>
        <dbReference type="ARBA" id="ARBA00022840"/>
    </source>
</evidence>
<evidence type="ECO:0000313" key="14">
    <source>
        <dbReference type="EMBL" id="KAL3764101.1"/>
    </source>
</evidence>
<evidence type="ECO:0000256" key="1">
    <source>
        <dbReference type="ARBA" id="ARBA00004127"/>
    </source>
</evidence>
<protein>
    <submittedName>
        <fullName evidence="14">Uncharacterized protein</fullName>
    </submittedName>
</protein>
<dbReference type="GO" id="GO:0012505">
    <property type="term" value="C:endomembrane system"/>
    <property type="evidence" value="ECO:0007669"/>
    <property type="project" value="UniProtKB-SubCell"/>
</dbReference>
<comment type="caution">
    <text evidence="14">The sequence shown here is derived from an EMBL/GenBank/DDBJ whole genome shotgun (WGS) entry which is preliminary data.</text>
</comment>
<keyword evidence="5" id="KW-0677">Repeat</keyword>
<dbReference type="GO" id="GO:0005524">
    <property type="term" value="F:ATP binding"/>
    <property type="evidence" value="ECO:0007669"/>
    <property type="project" value="UniProtKB-KW"/>
</dbReference>
<dbReference type="PANTHER" id="PTHR24223">
    <property type="entry name" value="ATP-BINDING CASSETTE SUB-FAMILY C"/>
    <property type="match status" value="1"/>
</dbReference>
<dbReference type="PROSITE" id="PS00211">
    <property type="entry name" value="ABC_TRANSPORTER_1"/>
    <property type="match status" value="2"/>
</dbReference>
<feature type="region of interest" description="Disordered" evidence="10">
    <location>
        <begin position="1"/>
        <end position="21"/>
    </location>
</feature>
<dbReference type="InterPro" id="IPR050173">
    <property type="entry name" value="ABC_transporter_C-like"/>
</dbReference>
<evidence type="ECO:0000256" key="11">
    <source>
        <dbReference type="SAM" id="Phobius"/>
    </source>
</evidence>
<evidence type="ECO:0000256" key="4">
    <source>
        <dbReference type="ARBA" id="ARBA00022692"/>
    </source>
</evidence>
<evidence type="ECO:0000259" key="12">
    <source>
        <dbReference type="PROSITE" id="PS50893"/>
    </source>
</evidence>
<dbReference type="EMBL" id="JALLBG020000108">
    <property type="protein sequence ID" value="KAL3764101.1"/>
    <property type="molecule type" value="Genomic_DNA"/>
</dbReference>
<dbReference type="Pfam" id="PF00664">
    <property type="entry name" value="ABC_membrane"/>
    <property type="match status" value="3"/>
</dbReference>
<feature type="transmembrane region" description="Helical" evidence="11">
    <location>
        <begin position="839"/>
        <end position="858"/>
    </location>
</feature>
<dbReference type="InterPro" id="IPR011527">
    <property type="entry name" value="ABC1_TM_dom"/>
</dbReference>
<keyword evidence="9 11" id="KW-0472">Membrane</keyword>
<dbReference type="FunFam" id="3.40.50.300:FF:000074">
    <property type="entry name" value="Multidrug resistance-associated protein 5 isoform 1"/>
    <property type="match status" value="1"/>
</dbReference>
<evidence type="ECO:0000256" key="5">
    <source>
        <dbReference type="ARBA" id="ARBA00022737"/>
    </source>
</evidence>
<reference evidence="14 15" key="1">
    <citation type="submission" date="2024-10" db="EMBL/GenBank/DDBJ databases">
        <title>Updated reference genomes for cyclostephanoid diatoms.</title>
        <authorList>
            <person name="Roberts W.R."/>
            <person name="Alverson A.J."/>
        </authorList>
    </citation>
    <scope>NUCLEOTIDE SEQUENCE [LARGE SCALE GENOMIC DNA]</scope>
    <source>
        <strain evidence="14 15">AJA232-27</strain>
    </source>
</reference>
<evidence type="ECO:0000256" key="10">
    <source>
        <dbReference type="SAM" id="MobiDB-lite"/>
    </source>
</evidence>
<dbReference type="SUPFAM" id="SSF90123">
    <property type="entry name" value="ABC transporter transmembrane region"/>
    <property type="match status" value="2"/>
</dbReference>
<keyword evidence="8 11" id="KW-1133">Transmembrane helix</keyword>
<evidence type="ECO:0000256" key="2">
    <source>
        <dbReference type="ARBA" id="ARBA00009726"/>
    </source>
</evidence>
<feature type="domain" description="ABC transmembrane type-1" evidence="13">
    <location>
        <begin position="137"/>
        <end position="421"/>
    </location>
</feature>
<dbReference type="PROSITE" id="PS50929">
    <property type="entry name" value="ABC_TM1F"/>
    <property type="match status" value="2"/>
</dbReference>
<name>A0ABD3MJ44_9STRA</name>
<keyword evidence="3" id="KW-0813">Transport</keyword>
<dbReference type="CDD" id="cd18579">
    <property type="entry name" value="ABC_6TM_ABCC_D1"/>
    <property type="match status" value="1"/>
</dbReference>
<feature type="transmembrane region" description="Helical" evidence="11">
    <location>
        <begin position="788"/>
        <end position="814"/>
    </location>
</feature>
<dbReference type="Pfam" id="PF00005">
    <property type="entry name" value="ABC_tran"/>
    <property type="match status" value="2"/>
</dbReference>
<proteinExistence type="inferred from homology"/>
<feature type="transmembrane region" description="Helical" evidence="11">
    <location>
        <begin position="968"/>
        <end position="990"/>
    </location>
</feature>
<dbReference type="InterPro" id="IPR017871">
    <property type="entry name" value="ABC_transporter-like_CS"/>
</dbReference>
<evidence type="ECO:0000256" key="9">
    <source>
        <dbReference type="ARBA" id="ARBA00023136"/>
    </source>
</evidence>
<dbReference type="InterPro" id="IPR036640">
    <property type="entry name" value="ABC1_TM_sf"/>
</dbReference>
<dbReference type="SMART" id="SM00382">
    <property type="entry name" value="AAA"/>
    <property type="match status" value="2"/>
</dbReference>
<accession>A0ABD3MJ44</accession>
<dbReference type="InterPro" id="IPR003439">
    <property type="entry name" value="ABC_transporter-like_ATP-bd"/>
</dbReference>
<feature type="transmembrane region" description="Helical" evidence="11">
    <location>
        <begin position="137"/>
        <end position="157"/>
    </location>
</feature>
<sequence length="1436" mass="159177">MNLFRKRKPVADGDAKGVEPMKWKDDPEMSANFLSGITFQWIQPMFTRATYLRRNDLWLEQSDLAPLAKIDKTENVEKMFEDAYETYGQKKQKKNAAAAAAAVEDGAENPVNLERRLVHALLSTCWRRIIVGGYYRFINSALQFSYPIFLNLILGYYQDVQSGVITINDPPAIYYKGYWLSALLMLFVALKALTESAYFHNMNRCSWRVKAAVSASVYRKSLRLASSAQQQTTVGEIVNLMQVDATKIEAFMLQLHVMWDGLFQITGYIVILGFLLGWTCLVGLAIIILAIPVMGKITGKMFGLNRSMVKFTDERVKTVNEAMQGILCVKMYSWEEPLSKQIDKFRQQELSSLKRIAYLRAFTRAYMTALPIISAAATFFVYVYATNRSVSASILFSSLLAFDMLRMPLMFYPMALAQYAQCKVSLKRVAVFLGHSEVNQKGYTRNVDAAGEVIVENATLYWSDPNKPLPRSALNRGSMLDTVEESSRKGSISRSSSKSSLAQETTVAEEEDMIFPKPVLQGVNLRVKPGELCAIIGPVGSGKSTMCASILNEAVLGEGSHVTLKGRVAYVAQTAWILNKTVRDNILFGLPYDEDRYNKVLEACCLTHDLQVLEEGDRTEIGERGINLSGGQKQRISVARAAYSNADVYIFDDPLSALDPEVAEMVFGECILGLLKGKTRLLVTNQLQCLTRCDTIVALGKGGRIIEQGTYDELINDKGGEVTRLLKDIAPSRKSQKKDELGSKESNLDVVKAAPAKEHKKLMTREERATGTVKLNVYLKYIQAGGGYLLFSVVFFCFVLSTGANVVTSVWVSIWTADSLYENHSEYNRYSPIFSKHRTFYIVGYAIASVLIGVMAFIRSYGLAAFGVRSSFQLHGGLLRSVLRAPMSFFDTTPTGRILSRFSNDLHTVDHEIADYVDIFVFIVLQLMVVMLTIVVITPFCKFIIFNLSFRCVINWFSDFSMILSPPIMLSVAVALPFLGTIYIFAMNYFRRVSRETKRLESISKSPVYSQFSETLGGLTTIRAYGKSDEFNATFDSLLDTSTQTIYCNRVADRWLATRLEGIAAAVVGLASLFATQVVVSNGASVVGSTSSFASLAGISLSYAVSATGMMQFVVRAFAQVESAMNSVERVVHYSQNIPQEAAMTSSELEKDKPSHPLNAAQIAVASTGGKAIHTKESWPEQGAVTLKNLQMRYRSETPLVLKGLNVSIGGGERIGVVGRTGSGKSSLLLVLMRIVEPSISDTVEETNYDAPLTIDEVDVMRIGLRDLRTKLGIIPQSPVLFSGTIRSNMDPFGYYTDEEIYDALDKCRMKDTVDNMTDGLQSAVAEYGENLSQGQRQLLCLGRALLRKCKVLLLDEATSSVDYETDRAIQTTIREAFKGCTIITIAHRVNTIMDSDKILVMENGEVGEFDSPQKLLADKGSLFSDIVSHSGTGDN</sequence>
<comment type="similarity">
    <text evidence="2">Belongs to the ABC transporter superfamily. ABCC family. Conjugate transporter (TC 3.A.1.208) subfamily.</text>
</comment>
<evidence type="ECO:0000259" key="13">
    <source>
        <dbReference type="PROSITE" id="PS50929"/>
    </source>
</evidence>
<feature type="transmembrane region" description="Helical" evidence="11">
    <location>
        <begin position="1092"/>
        <end position="1115"/>
    </location>
</feature>
<dbReference type="Gene3D" id="3.40.50.300">
    <property type="entry name" value="P-loop containing nucleotide triphosphate hydrolases"/>
    <property type="match status" value="2"/>
</dbReference>
<dbReference type="SUPFAM" id="SSF52540">
    <property type="entry name" value="P-loop containing nucleoside triphosphate hydrolases"/>
    <property type="match status" value="2"/>
</dbReference>
<feature type="transmembrane region" description="Helical" evidence="11">
    <location>
        <begin position="365"/>
        <end position="384"/>
    </location>
</feature>
<keyword evidence="7" id="KW-0067">ATP-binding</keyword>
<organism evidence="14 15">
    <name type="scientific">Discostella pseudostelligera</name>
    <dbReference type="NCBI Taxonomy" id="259834"/>
    <lineage>
        <taxon>Eukaryota</taxon>
        <taxon>Sar</taxon>
        <taxon>Stramenopiles</taxon>
        <taxon>Ochrophyta</taxon>
        <taxon>Bacillariophyta</taxon>
        <taxon>Coscinodiscophyceae</taxon>
        <taxon>Thalassiosirophycidae</taxon>
        <taxon>Stephanodiscales</taxon>
        <taxon>Stephanodiscaceae</taxon>
        <taxon>Discostella</taxon>
    </lineage>
</organism>
<feature type="domain" description="ABC transmembrane type-1" evidence="13">
    <location>
        <begin position="793"/>
        <end position="1123"/>
    </location>
</feature>
<dbReference type="PANTHER" id="PTHR24223:SF456">
    <property type="entry name" value="MULTIDRUG RESISTANCE-ASSOCIATED PROTEIN LETHAL(2)03659"/>
    <property type="match status" value="1"/>
</dbReference>
<dbReference type="CDD" id="cd03250">
    <property type="entry name" value="ABCC_MRP_domain1"/>
    <property type="match status" value="1"/>
</dbReference>
<dbReference type="InterPro" id="IPR027417">
    <property type="entry name" value="P-loop_NTPase"/>
</dbReference>
<feature type="compositionally biased region" description="Low complexity" evidence="10">
    <location>
        <begin position="489"/>
        <end position="500"/>
    </location>
</feature>
<dbReference type="InterPro" id="IPR003593">
    <property type="entry name" value="AAA+_ATPase"/>
</dbReference>
<evidence type="ECO:0000256" key="6">
    <source>
        <dbReference type="ARBA" id="ARBA00022741"/>
    </source>
</evidence>
<keyword evidence="15" id="KW-1185">Reference proteome</keyword>
<keyword evidence="4 11" id="KW-0812">Transmembrane</keyword>
<evidence type="ECO:0000313" key="15">
    <source>
        <dbReference type="Proteomes" id="UP001530293"/>
    </source>
</evidence>
<dbReference type="InterPro" id="IPR044746">
    <property type="entry name" value="ABCC_6TM_D1"/>
</dbReference>
<feature type="region of interest" description="Disordered" evidence="10">
    <location>
        <begin position="484"/>
        <end position="503"/>
    </location>
</feature>
<dbReference type="CDD" id="cd03244">
    <property type="entry name" value="ABCC_MRP_domain2"/>
    <property type="match status" value="1"/>
</dbReference>
<dbReference type="FunFam" id="3.40.50.300:FF:001847">
    <property type="entry name" value="ABC transporter, putative"/>
    <property type="match status" value="1"/>
</dbReference>
<comment type="subcellular location">
    <subcellularLocation>
        <location evidence="1">Endomembrane system</location>
        <topology evidence="1">Multi-pass membrane protein</topology>
    </subcellularLocation>
</comment>
<feature type="domain" description="ABC transporter" evidence="12">
    <location>
        <begin position="502"/>
        <end position="727"/>
    </location>
</feature>
<feature type="transmembrane region" description="Helical" evidence="11">
    <location>
        <begin position="1060"/>
        <end position="1080"/>
    </location>
</feature>
<dbReference type="Gene3D" id="1.20.1560.10">
    <property type="entry name" value="ABC transporter type 1, transmembrane domain"/>
    <property type="match status" value="2"/>
</dbReference>
<feature type="transmembrane region" description="Helical" evidence="11">
    <location>
        <begin position="919"/>
        <end position="948"/>
    </location>
</feature>
<feature type="transmembrane region" description="Helical" evidence="11">
    <location>
        <begin position="177"/>
        <end position="194"/>
    </location>
</feature>
<feature type="domain" description="ABC transporter" evidence="12">
    <location>
        <begin position="1185"/>
        <end position="1429"/>
    </location>
</feature>
<gene>
    <name evidence="14" type="ORF">ACHAWU_003913</name>
</gene>
<dbReference type="CDD" id="cd18580">
    <property type="entry name" value="ABC_6TM_ABCC_D2"/>
    <property type="match status" value="1"/>
</dbReference>
<dbReference type="PROSITE" id="PS50893">
    <property type="entry name" value="ABC_TRANSPORTER_2"/>
    <property type="match status" value="2"/>
</dbReference>
<dbReference type="InterPro" id="IPR044726">
    <property type="entry name" value="ABCC_6TM_D2"/>
</dbReference>
<evidence type="ECO:0000256" key="8">
    <source>
        <dbReference type="ARBA" id="ARBA00022989"/>
    </source>
</evidence>
<evidence type="ECO:0000256" key="3">
    <source>
        <dbReference type="ARBA" id="ARBA00022448"/>
    </source>
</evidence>
<keyword evidence="6" id="KW-0547">Nucleotide-binding</keyword>
<dbReference type="FunFam" id="1.20.1560.10:FF:000006">
    <property type="entry name" value="ATP-binding cassette, sub-family C (CFTR/MRP), member 9"/>
    <property type="match status" value="1"/>
</dbReference>
<dbReference type="Proteomes" id="UP001530293">
    <property type="component" value="Unassembled WGS sequence"/>
</dbReference>